<name>A0A4Y9XTP8_9AGAM</name>
<dbReference type="OrthoDB" id="3171058at2759"/>
<evidence type="ECO:0000313" key="3">
    <source>
        <dbReference type="Proteomes" id="UP000298327"/>
    </source>
</evidence>
<protein>
    <recommendedName>
        <fullName evidence="4">F-box domain-containing protein</fullName>
    </recommendedName>
</protein>
<organism evidence="2 3">
    <name type="scientific">Dentipellis fragilis</name>
    <dbReference type="NCBI Taxonomy" id="205917"/>
    <lineage>
        <taxon>Eukaryota</taxon>
        <taxon>Fungi</taxon>
        <taxon>Dikarya</taxon>
        <taxon>Basidiomycota</taxon>
        <taxon>Agaricomycotina</taxon>
        <taxon>Agaricomycetes</taxon>
        <taxon>Russulales</taxon>
        <taxon>Hericiaceae</taxon>
        <taxon>Dentipellis</taxon>
    </lineage>
</organism>
<gene>
    <name evidence="2" type="ORF">EVG20_g10026</name>
</gene>
<comment type="caution">
    <text evidence="2">The sequence shown here is derived from an EMBL/GenBank/DDBJ whole genome shotgun (WGS) entry which is preliminary data.</text>
</comment>
<dbReference type="AlphaFoldDB" id="A0A4Y9XTP8"/>
<keyword evidence="3" id="KW-1185">Reference proteome</keyword>
<evidence type="ECO:0008006" key="4">
    <source>
        <dbReference type="Google" id="ProtNLM"/>
    </source>
</evidence>
<accession>A0A4Y9XTP8</accession>
<dbReference type="Proteomes" id="UP000298327">
    <property type="component" value="Unassembled WGS sequence"/>
</dbReference>
<feature type="region of interest" description="Disordered" evidence="1">
    <location>
        <begin position="1"/>
        <end position="30"/>
    </location>
</feature>
<evidence type="ECO:0000256" key="1">
    <source>
        <dbReference type="SAM" id="MobiDB-lite"/>
    </source>
</evidence>
<reference evidence="2 3" key="1">
    <citation type="submission" date="2019-02" db="EMBL/GenBank/DDBJ databases">
        <title>Genome sequencing of the rare red list fungi Dentipellis fragilis.</title>
        <authorList>
            <person name="Buettner E."/>
            <person name="Kellner H."/>
        </authorList>
    </citation>
    <scope>NUCLEOTIDE SEQUENCE [LARGE SCALE GENOMIC DNA]</scope>
    <source>
        <strain evidence="2 3">DSM 105465</strain>
    </source>
</reference>
<evidence type="ECO:0000313" key="2">
    <source>
        <dbReference type="EMBL" id="TFY53634.1"/>
    </source>
</evidence>
<dbReference type="EMBL" id="SEOQ01001125">
    <property type="protein sequence ID" value="TFY53634.1"/>
    <property type="molecule type" value="Genomic_DNA"/>
</dbReference>
<proteinExistence type="predicted"/>
<sequence length="434" mass="48520">MKEGSESTRHRGSRAAMRGPATSKSSASNLRRTIERMQTDVGAVQRTPPEIWLSIFEQATFVPHIFDTDIADPIDFPDAPIPFDKSAEDKLKASLVTKLALILVCKFWHDLAMPLLYQAVVARDNHSLRCLRDAIARPERLPTVPRGLRVRRLDLFCWPEHEINLPLDVLIDLLSDLPHIEIFCISPFPLIYPAQHHGQKKPFTADEADTLIRALSHPAHARTLRKCILLRAAILPVRVVVCHDGGRPGTAHPSAGAPHLPICRVRSAARGHGVGTEAFLRVQGACLRTVQLDMRLYRSRSTLDLCLRLFAEHCPNLVHLIFICDSRGALLSSMSTSFLPTVTHLGIHTEQADHPERGLCKYLRGLQELFELQDMGPVPGVIRRLNTSNEEEWACLRGGNAELHGQFASMPVPPNCRLEDAEGRDLMLLLQNYN</sequence>